<dbReference type="RefSeq" id="WP_109601289.1">
    <property type="nucleotide sequence ID" value="NZ_BONA01000077.1"/>
</dbReference>
<dbReference type="InterPro" id="IPR002347">
    <property type="entry name" value="SDR_fam"/>
</dbReference>
<dbReference type="InterPro" id="IPR057326">
    <property type="entry name" value="KR_dom"/>
</dbReference>
<protein>
    <submittedName>
        <fullName evidence="4">NAD(P)-dependent dehydrogenase (Short-subunit alcohol dehydrogenase family)</fullName>
    </submittedName>
</protein>
<name>A0A316EV00_9ACTN</name>
<dbReference type="AlphaFoldDB" id="A0A316EV00"/>
<sequence>MSDRVQVVVIGGTSGIGRHVAESFAGRGCDVVITGRSAERAKNIAGELGGNVRGLGVDLTVPDQVPDALADVRRVDRLVLAALERDHNTVRDYRPADATRMLTMKLVGYTAVVHALLPEMSADSSCVLLGGLAMHRPYPGSTSVTTANGGISALVRTLVTELAPIRFNALHPSLVADTPYWSGKNEICEAVKKRTPTGRLVTMQDCTDAVTFLLENRSVNGVNLSIDGGELLI</sequence>
<dbReference type="Gene3D" id="3.40.50.720">
    <property type="entry name" value="NAD(P)-binding Rossmann-like Domain"/>
    <property type="match status" value="1"/>
</dbReference>
<dbReference type="GO" id="GO:0016491">
    <property type="term" value="F:oxidoreductase activity"/>
    <property type="evidence" value="ECO:0007669"/>
    <property type="project" value="UniProtKB-KW"/>
</dbReference>
<evidence type="ECO:0000313" key="4">
    <source>
        <dbReference type="EMBL" id="PWK36056.1"/>
    </source>
</evidence>
<organism evidence="4 5">
    <name type="scientific">Actinoplanes xinjiangensis</name>
    <dbReference type="NCBI Taxonomy" id="512350"/>
    <lineage>
        <taxon>Bacteria</taxon>
        <taxon>Bacillati</taxon>
        <taxon>Actinomycetota</taxon>
        <taxon>Actinomycetes</taxon>
        <taxon>Micromonosporales</taxon>
        <taxon>Micromonosporaceae</taxon>
        <taxon>Actinoplanes</taxon>
    </lineage>
</organism>
<gene>
    <name evidence="4" type="ORF">BC793_12437</name>
</gene>
<reference evidence="4 5" key="1">
    <citation type="submission" date="2018-05" db="EMBL/GenBank/DDBJ databases">
        <title>Genomic Encyclopedia of Archaeal and Bacterial Type Strains, Phase II (KMG-II): from individual species to whole genera.</title>
        <authorList>
            <person name="Goeker M."/>
        </authorList>
    </citation>
    <scope>NUCLEOTIDE SEQUENCE [LARGE SCALE GENOMIC DNA]</scope>
    <source>
        <strain evidence="4 5">DSM 45184</strain>
    </source>
</reference>
<keyword evidence="5" id="KW-1185">Reference proteome</keyword>
<dbReference type="Proteomes" id="UP000245697">
    <property type="component" value="Unassembled WGS sequence"/>
</dbReference>
<dbReference type="SMART" id="SM00822">
    <property type="entry name" value="PKS_KR"/>
    <property type="match status" value="1"/>
</dbReference>
<accession>A0A316EV00</accession>
<evidence type="ECO:0000256" key="2">
    <source>
        <dbReference type="ARBA" id="ARBA00023002"/>
    </source>
</evidence>
<evidence type="ECO:0000313" key="5">
    <source>
        <dbReference type="Proteomes" id="UP000245697"/>
    </source>
</evidence>
<proteinExistence type="inferred from homology"/>
<evidence type="ECO:0000259" key="3">
    <source>
        <dbReference type="SMART" id="SM00822"/>
    </source>
</evidence>
<comment type="similarity">
    <text evidence="1">Belongs to the short-chain dehydrogenases/reductases (SDR) family.</text>
</comment>
<dbReference type="EMBL" id="QGGR01000024">
    <property type="protein sequence ID" value="PWK36056.1"/>
    <property type="molecule type" value="Genomic_DNA"/>
</dbReference>
<comment type="caution">
    <text evidence="4">The sequence shown here is derived from an EMBL/GenBank/DDBJ whole genome shotgun (WGS) entry which is preliminary data.</text>
</comment>
<dbReference type="InterPro" id="IPR051122">
    <property type="entry name" value="SDR_DHRS6-like"/>
</dbReference>
<dbReference type="PRINTS" id="PR00081">
    <property type="entry name" value="GDHRDH"/>
</dbReference>
<dbReference type="InterPro" id="IPR036291">
    <property type="entry name" value="NAD(P)-bd_dom_sf"/>
</dbReference>
<keyword evidence="2" id="KW-0560">Oxidoreductase</keyword>
<dbReference type="SUPFAM" id="SSF51735">
    <property type="entry name" value="NAD(P)-binding Rossmann-fold domains"/>
    <property type="match status" value="1"/>
</dbReference>
<evidence type="ECO:0000256" key="1">
    <source>
        <dbReference type="ARBA" id="ARBA00006484"/>
    </source>
</evidence>
<dbReference type="PANTHER" id="PTHR43477:SF1">
    <property type="entry name" value="DIHYDROANTICAPSIN 7-DEHYDROGENASE"/>
    <property type="match status" value="1"/>
</dbReference>
<dbReference type="CDD" id="cd05233">
    <property type="entry name" value="SDR_c"/>
    <property type="match status" value="1"/>
</dbReference>
<dbReference type="PANTHER" id="PTHR43477">
    <property type="entry name" value="DIHYDROANTICAPSIN 7-DEHYDROGENASE"/>
    <property type="match status" value="1"/>
</dbReference>
<feature type="domain" description="Ketoreductase" evidence="3">
    <location>
        <begin position="5"/>
        <end position="154"/>
    </location>
</feature>
<dbReference type="OrthoDB" id="9806974at2"/>
<dbReference type="Pfam" id="PF13561">
    <property type="entry name" value="adh_short_C2"/>
    <property type="match status" value="1"/>
</dbReference>